<feature type="compositionally biased region" description="Low complexity" evidence="1">
    <location>
        <begin position="70"/>
        <end position="80"/>
    </location>
</feature>
<reference evidence="3" key="1">
    <citation type="submission" date="2021-02" db="EMBL/GenBank/DDBJ databases">
        <authorList>
            <person name="Dougan E. K."/>
            <person name="Rhodes N."/>
            <person name="Thang M."/>
            <person name="Chan C."/>
        </authorList>
    </citation>
    <scope>NUCLEOTIDE SEQUENCE</scope>
</reference>
<feature type="signal peptide" evidence="2">
    <location>
        <begin position="1"/>
        <end position="19"/>
    </location>
</feature>
<feature type="region of interest" description="Disordered" evidence="1">
    <location>
        <begin position="60"/>
        <end position="87"/>
    </location>
</feature>
<name>A0A812K981_9DINO</name>
<dbReference type="AlphaFoldDB" id="A0A812K981"/>
<proteinExistence type="predicted"/>
<dbReference type="EMBL" id="CAJNDS010000643">
    <property type="protein sequence ID" value="CAE7224653.1"/>
    <property type="molecule type" value="Genomic_DNA"/>
</dbReference>
<keyword evidence="4" id="KW-1185">Reference proteome</keyword>
<feature type="compositionally biased region" description="Polar residues" evidence="1">
    <location>
        <begin position="176"/>
        <end position="186"/>
    </location>
</feature>
<accession>A0A812K981</accession>
<feature type="region of interest" description="Disordered" evidence="1">
    <location>
        <begin position="176"/>
        <end position="223"/>
    </location>
</feature>
<dbReference type="Proteomes" id="UP000604046">
    <property type="component" value="Unassembled WGS sequence"/>
</dbReference>
<feature type="compositionally biased region" description="Polar residues" evidence="1">
    <location>
        <begin position="194"/>
        <end position="207"/>
    </location>
</feature>
<feature type="compositionally biased region" description="Basic residues" evidence="1">
    <location>
        <begin position="254"/>
        <end position="268"/>
    </location>
</feature>
<comment type="caution">
    <text evidence="3">The sequence shown here is derived from an EMBL/GenBank/DDBJ whole genome shotgun (WGS) entry which is preliminary data.</text>
</comment>
<sequence>MAFPLRFLLSFWIFLHVLAGPEVDELYAELLAEADMPSLTAPMAAPVNASAASSEVTGASSASLVPPLPNATAAPATPTLGRKPKVRPGPTNLLHELLHGPPTITAAAEDTGHAGLSDPSPADGATMLSGPPAEIFLGYTVNTEGETGEAWAPDDTMVDVMLDSPDSELEELPTLQAQPITGSGSEAGSEPTEDPSNSSEPDASCSTGAPHRPPPAVTPRSGVYVHSQACQAVPTTRSVSVQAEGSAIDDAIQKRHMPRPLPPPKHRREGQSCDLSDPCFVQGCRWVGVDCFCPALHLLACMCRFSLTSQAEVMMCNDKHMIPTWQAIA</sequence>
<gene>
    <name evidence="3" type="ORF">SNAT2548_LOCUS8579</name>
</gene>
<evidence type="ECO:0000256" key="2">
    <source>
        <dbReference type="SAM" id="SignalP"/>
    </source>
</evidence>
<organism evidence="3 4">
    <name type="scientific">Symbiodinium natans</name>
    <dbReference type="NCBI Taxonomy" id="878477"/>
    <lineage>
        <taxon>Eukaryota</taxon>
        <taxon>Sar</taxon>
        <taxon>Alveolata</taxon>
        <taxon>Dinophyceae</taxon>
        <taxon>Suessiales</taxon>
        <taxon>Symbiodiniaceae</taxon>
        <taxon>Symbiodinium</taxon>
    </lineage>
</organism>
<feature type="chain" id="PRO_5032301465" evidence="2">
    <location>
        <begin position="20"/>
        <end position="329"/>
    </location>
</feature>
<evidence type="ECO:0000313" key="4">
    <source>
        <dbReference type="Proteomes" id="UP000604046"/>
    </source>
</evidence>
<evidence type="ECO:0000313" key="3">
    <source>
        <dbReference type="EMBL" id="CAE7224653.1"/>
    </source>
</evidence>
<evidence type="ECO:0000256" key="1">
    <source>
        <dbReference type="SAM" id="MobiDB-lite"/>
    </source>
</evidence>
<protein>
    <submittedName>
        <fullName evidence="3">Uncharacterized protein</fullName>
    </submittedName>
</protein>
<feature type="region of interest" description="Disordered" evidence="1">
    <location>
        <begin position="251"/>
        <end position="272"/>
    </location>
</feature>
<feature type="non-terminal residue" evidence="3">
    <location>
        <position position="329"/>
    </location>
</feature>
<keyword evidence="2" id="KW-0732">Signal</keyword>